<reference evidence="3" key="1">
    <citation type="submission" date="2016-04" db="EMBL/GenBank/DDBJ databases">
        <title>Draft genome sequence of Paludibacter jiangxiensis strain NM7.</title>
        <authorList>
            <person name="Qiu Y."/>
            <person name="Matsuura N."/>
            <person name="Ohashi A."/>
            <person name="Tourlousse M.D."/>
            <person name="Sekiguchi Y."/>
        </authorList>
    </citation>
    <scope>NUCLEOTIDE SEQUENCE [LARGE SCALE GENOMIC DNA]</scope>
    <source>
        <strain evidence="3">NM7</strain>
    </source>
</reference>
<dbReference type="SMART" id="SM00421">
    <property type="entry name" value="HTH_LUXR"/>
    <property type="match status" value="1"/>
</dbReference>
<feature type="domain" description="HTH luxR-type" evidence="1">
    <location>
        <begin position="192"/>
        <end position="249"/>
    </location>
</feature>
<dbReference type="GO" id="GO:0003677">
    <property type="term" value="F:DNA binding"/>
    <property type="evidence" value="ECO:0007669"/>
    <property type="project" value="InterPro"/>
</dbReference>
<proteinExistence type="predicted"/>
<reference evidence="3" key="2">
    <citation type="journal article" date="2017" name="Genome Announc.">
        <title>Draft genome sequence of Paludibacter jiangxiensis NM7(T), a propionate-producing fermentative bacterium.</title>
        <authorList>
            <person name="Qiu Y.-L."/>
            <person name="Tourlousse D.M."/>
            <person name="Matsuura N."/>
            <person name="Ohashi A."/>
            <person name="Sekiguchi Y."/>
        </authorList>
    </citation>
    <scope>NUCLEOTIDE SEQUENCE [LARGE SCALE GENOMIC DNA]</scope>
    <source>
        <strain evidence="3">NM7</strain>
    </source>
</reference>
<evidence type="ECO:0000259" key="1">
    <source>
        <dbReference type="SMART" id="SM00421"/>
    </source>
</evidence>
<protein>
    <recommendedName>
        <fullName evidence="1">HTH luxR-type domain-containing protein</fullName>
    </recommendedName>
</protein>
<evidence type="ECO:0000313" key="2">
    <source>
        <dbReference type="EMBL" id="GAT61466.1"/>
    </source>
</evidence>
<dbReference type="InterPro" id="IPR016032">
    <property type="entry name" value="Sig_transdc_resp-reg_C-effctor"/>
</dbReference>
<dbReference type="GO" id="GO:0006355">
    <property type="term" value="P:regulation of DNA-templated transcription"/>
    <property type="evidence" value="ECO:0007669"/>
    <property type="project" value="InterPro"/>
</dbReference>
<dbReference type="Proteomes" id="UP000076586">
    <property type="component" value="Unassembled WGS sequence"/>
</dbReference>
<dbReference type="RefSeq" id="WP_068701029.1">
    <property type="nucleotide sequence ID" value="NZ_BDCR01000001.1"/>
</dbReference>
<gene>
    <name evidence="2" type="ORF">PJIAN_145</name>
</gene>
<sequence>MTNTPLLFDNLIKFTNTPSYEHFDHRAENLRSVSYYLQKTFVLADHYKKQLRIFNNNPILKSVFEGTDNDKNIDEHTLIEKIPTSDQGLLTHIFLIINDYILSHKDDESDVFYFSFNIPMIDNSLNRRIMVEFKVLPYIYTDQTTSKLPWITYYQCSESNNSNPGRLTLHNLKDKSETFYLLNNESSHLPDFITLKQSDLAIFELACQGFSETETANNLSISTGTLKRIKSSIMMYLNTQSTAQTITLLYQQGLI</sequence>
<accession>A0A161LH95</accession>
<keyword evidence="3" id="KW-1185">Reference proteome</keyword>
<dbReference type="SUPFAM" id="SSF46894">
    <property type="entry name" value="C-terminal effector domain of the bipartite response regulators"/>
    <property type="match status" value="1"/>
</dbReference>
<evidence type="ECO:0000313" key="3">
    <source>
        <dbReference type="Proteomes" id="UP000076586"/>
    </source>
</evidence>
<organism evidence="2 3">
    <name type="scientific">Paludibacter jiangxiensis</name>
    <dbReference type="NCBI Taxonomy" id="681398"/>
    <lineage>
        <taxon>Bacteria</taxon>
        <taxon>Pseudomonadati</taxon>
        <taxon>Bacteroidota</taxon>
        <taxon>Bacteroidia</taxon>
        <taxon>Bacteroidales</taxon>
        <taxon>Paludibacteraceae</taxon>
        <taxon>Paludibacter</taxon>
    </lineage>
</organism>
<dbReference type="Gene3D" id="1.10.10.10">
    <property type="entry name" value="Winged helix-like DNA-binding domain superfamily/Winged helix DNA-binding domain"/>
    <property type="match status" value="1"/>
</dbReference>
<name>A0A161LH95_9BACT</name>
<dbReference type="AlphaFoldDB" id="A0A161LH95"/>
<dbReference type="InterPro" id="IPR036388">
    <property type="entry name" value="WH-like_DNA-bd_sf"/>
</dbReference>
<dbReference type="EMBL" id="BDCR01000001">
    <property type="protein sequence ID" value="GAT61466.1"/>
    <property type="molecule type" value="Genomic_DNA"/>
</dbReference>
<dbReference type="InterPro" id="IPR000792">
    <property type="entry name" value="Tscrpt_reg_LuxR_C"/>
</dbReference>
<comment type="caution">
    <text evidence="2">The sequence shown here is derived from an EMBL/GenBank/DDBJ whole genome shotgun (WGS) entry which is preliminary data.</text>
</comment>